<evidence type="ECO:0000256" key="4">
    <source>
        <dbReference type="ARBA" id="ARBA00022989"/>
    </source>
</evidence>
<comment type="subcellular location">
    <subcellularLocation>
        <location evidence="1">Cell membrane</location>
        <topology evidence="1">Multi-pass membrane protein</topology>
    </subcellularLocation>
</comment>
<evidence type="ECO:0000313" key="8">
    <source>
        <dbReference type="Proteomes" id="UP001482186"/>
    </source>
</evidence>
<dbReference type="NCBIfam" id="TIGR00765">
    <property type="entry name" value="yihY_not_rbn"/>
    <property type="match status" value="1"/>
</dbReference>
<evidence type="ECO:0000256" key="6">
    <source>
        <dbReference type="SAM" id="Phobius"/>
    </source>
</evidence>
<keyword evidence="8" id="KW-1185">Reference proteome</keyword>
<gene>
    <name evidence="7" type="ORF">AAAT04_08580</name>
</gene>
<feature type="transmembrane region" description="Helical" evidence="6">
    <location>
        <begin position="38"/>
        <end position="62"/>
    </location>
</feature>
<accession>A0ABV1EHM7</accession>
<feature type="transmembrane region" description="Helical" evidence="6">
    <location>
        <begin position="146"/>
        <end position="166"/>
    </location>
</feature>
<proteinExistence type="predicted"/>
<name>A0ABV1EHM7_9FIRM</name>
<feature type="transmembrane region" description="Helical" evidence="6">
    <location>
        <begin position="220"/>
        <end position="247"/>
    </location>
</feature>
<comment type="caution">
    <text evidence="7">The sequence shown here is derived from an EMBL/GenBank/DDBJ whole genome shotgun (WGS) entry which is preliminary data.</text>
</comment>
<dbReference type="InterPro" id="IPR017039">
    <property type="entry name" value="Virul_fac_BrkB"/>
</dbReference>
<dbReference type="Proteomes" id="UP001482186">
    <property type="component" value="Unassembled WGS sequence"/>
</dbReference>
<keyword evidence="3 6" id="KW-0812">Transmembrane</keyword>
<reference evidence="7 8" key="1">
    <citation type="submission" date="2024-04" db="EMBL/GenBank/DDBJ databases">
        <title>Human intestinal bacterial collection.</title>
        <authorList>
            <person name="Pauvert C."/>
            <person name="Hitch T.C.A."/>
            <person name="Clavel T."/>
        </authorList>
    </citation>
    <scope>NUCLEOTIDE SEQUENCE [LARGE SCALE GENOMIC DNA]</scope>
    <source>
        <strain evidence="7 8">CLA-AA-H141</strain>
    </source>
</reference>
<keyword evidence="4 6" id="KW-1133">Transmembrane helix</keyword>
<feature type="transmembrane region" description="Helical" evidence="6">
    <location>
        <begin position="259"/>
        <end position="282"/>
    </location>
</feature>
<organism evidence="7 8">
    <name type="scientific">Coprococcus ammoniilyticus</name>
    <dbReference type="NCBI Taxonomy" id="2981785"/>
    <lineage>
        <taxon>Bacteria</taxon>
        <taxon>Bacillati</taxon>
        <taxon>Bacillota</taxon>
        <taxon>Clostridia</taxon>
        <taxon>Lachnospirales</taxon>
        <taxon>Lachnospiraceae</taxon>
        <taxon>Coprococcus</taxon>
    </lineage>
</organism>
<keyword evidence="2" id="KW-1003">Cell membrane</keyword>
<dbReference type="Pfam" id="PF03631">
    <property type="entry name" value="Virul_fac_BrkB"/>
    <property type="match status" value="1"/>
</dbReference>
<dbReference type="PANTHER" id="PTHR30213">
    <property type="entry name" value="INNER MEMBRANE PROTEIN YHJD"/>
    <property type="match status" value="1"/>
</dbReference>
<protein>
    <submittedName>
        <fullName evidence="7">YihY/virulence factor BrkB family protein</fullName>
    </submittedName>
</protein>
<evidence type="ECO:0000256" key="5">
    <source>
        <dbReference type="ARBA" id="ARBA00023136"/>
    </source>
</evidence>
<evidence type="ECO:0000256" key="1">
    <source>
        <dbReference type="ARBA" id="ARBA00004651"/>
    </source>
</evidence>
<dbReference type="PIRSF" id="PIRSF035875">
    <property type="entry name" value="RNase_BN"/>
    <property type="match status" value="1"/>
</dbReference>
<dbReference type="EMBL" id="JBBNFM010000005">
    <property type="protein sequence ID" value="MEQ2454097.1"/>
    <property type="molecule type" value="Genomic_DNA"/>
</dbReference>
<dbReference type="PANTHER" id="PTHR30213:SF0">
    <property type="entry name" value="UPF0761 MEMBRANE PROTEIN YIHY"/>
    <property type="match status" value="1"/>
</dbReference>
<feature type="transmembrane region" description="Helical" evidence="6">
    <location>
        <begin position="95"/>
        <end position="116"/>
    </location>
</feature>
<feature type="transmembrane region" description="Helical" evidence="6">
    <location>
        <begin position="186"/>
        <end position="208"/>
    </location>
</feature>
<evidence type="ECO:0000313" key="7">
    <source>
        <dbReference type="EMBL" id="MEQ2454097.1"/>
    </source>
</evidence>
<evidence type="ECO:0000256" key="3">
    <source>
        <dbReference type="ARBA" id="ARBA00022692"/>
    </source>
</evidence>
<sequence length="307" mass="35205">MKNKVNRVKEKIEWIQNLTVVRMVQGAMRINKDNQLSAFAAQAAFFLLLSFFPFAMMLLIGIRFLPVTQAEFIELVAEMIPGKMAETLSFMVDEIYSTQVGTTMIVSAVVAVWSAAKGTMAIERGLNFMDRTKDTKNYILRRLTNALYTLIFCVMLIALVGVYVLGNTIMEDILAKTNWVDYSEKIFFYSRLLTAPVLVFAVILLIYCRLPDNHLRLKTAIPGAVFTTVCWVLLSAAFSSYLTYFGINTYMYGNLGGMVIAMLWLYICMYILLLGAELNLFFRDEIWSVFRKIHTDLHKKRLKLYKK</sequence>
<keyword evidence="5 6" id="KW-0472">Membrane</keyword>
<evidence type="ECO:0000256" key="2">
    <source>
        <dbReference type="ARBA" id="ARBA00022475"/>
    </source>
</evidence>
<dbReference type="RefSeq" id="WP_349116002.1">
    <property type="nucleotide sequence ID" value="NZ_JBBNFM010000005.1"/>
</dbReference>